<dbReference type="InterPro" id="IPR058249">
    <property type="entry name" value="Pch2_C"/>
</dbReference>
<dbReference type="PANTHER" id="PTHR45991">
    <property type="entry name" value="PACHYTENE CHECKPOINT PROTEIN 2"/>
    <property type="match status" value="1"/>
</dbReference>
<reference evidence="7 8" key="1">
    <citation type="submission" date="2024-08" db="EMBL/GenBank/DDBJ databases">
        <title>Gnathostoma spinigerum genome.</title>
        <authorList>
            <person name="Gonzalez-Bertolin B."/>
            <person name="Monzon S."/>
            <person name="Zaballos A."/>
            <person name="Jimenez P."/>
            <person name="Dekumyoy P."/>
            <person name="Varona S."/>
            <person name="Cuesta I."/>
            <person name="Sumanam S."/>
            <person name="Adisakwattana P."/>
            <person name="Gasser R.B."/>
            <person name="Hernandez-Gonzalez A."/>
            <person name="Young N.D."/>
            <person name="Perteguer M.J."/>
        </authorList>
    </citation>
    <scope>NUCLEOTIDE SEQUENCE [LARGE SCALE GENOMIC DNA]</scope>
    <source>
        <strain evidence="7">AL3</strain>
        <tissue evidence="7">Liver</tissue>
    </source>
</reference>
<dbReference type="Pfam" id="PF00004">
    <property type="entry name" value="AAA"/>
    <property type="match status" value="1"/>
</dbReference>
<dbReference type="InterPro" id="IPR044539">
    <property type="entry name" value="Pch2-like"/>
</dbReference>
<gene>
    <name evidence="7" type="ORF">AB6A40_005202</name>
</gene>
<dbReference type="Pfam" id="PF22107">
    <property type="entry name" value="Pch2_N"/>
    <property type="match status" value="1"/>
</dbReference>
<keyword evidence="3 5" id="KW-0067">ATP-binding</keyword>
<dbReference type="Gene3D" id="3.40.50.300">
    <property type="entry name" value="P-loop containing nucleotide triphosphate hydrolases"/>
    <property type="match status" value="1"/>
</dbReference>
<dbReference type="EMBL" id="JBGFUD010003250">
    <property type="protein sequence ID" value="MFH4978493.1"/>
    <property type="molecule type" value="Genomic_DNA"/>
</dbReference>
<dbReference type="InterPro" id="IPR003960">
    <property type="entry name" value="ATPase_AAA_CS"/>
</dbReference>
<evidence type="ECO:0000256" key="4">
    <source>
        <dbReference type="ARBA" id="ARBA00023254"/>
    </source>
</evidence>
<keyword evidence="4" id="KW-0469">Meiosis</keyword>
<dbReference type="InterPro" id="IPR001270">
    <property type="entry name" value="ClpA/B"/>
</dbReference>
<dbReference type="FunFam" id="3.40.50.300:FF:001494">
    <property type="entry name" value="Pachytene checkpoint component Pch2"/>
    <property type="match status" value="1"/>
</dbReference>
<dbReference type="GO" id="GO:0005524">
    <property type="term" value="F:ATP binding"/>
    <property type="evidence" value="ECO:0007669"/>
    <property type="project" value="UniProtKB-KW"/>
</dbReference>
<evidence type="ECO:0000256" key="3">
    <source>
        <dbReference type="ARBA" id="ARBA00022840"/>
    </source>
</evidence>
<dbReference type="Proteomes" id="UP001608902">
    <property type="component" value="Unassembled WGS sequence"/>
</dbReference>
<proteinExistence type="inferred from homology"/>
<evidence type="ECO:0000313" key="7">
    <source>
        <dbReference type="EMBL" id="MFH4978493.1"/>
    </source>
</evidence>
<keyword evidence="8" id="KW-1185">Reference proteome</keyword>
<dbReference type="GO" id="GO:0051321">
    <property type="term" value="P:meiotic cell cycle"/>
    <property type="evidence" value="ECO:0007669"/>
    <property type="project" value="UniProtKB-KW"/>
</dbReference>
<dbReference type="SUPFAM" id="SSF52540">
    <property type="entry name" value="P-loop containing nucleoside triphosphate hydrolases"/>
    <property type="match status" value="1"/>
</dbReference>
<accession>A0ABD6ENE0</accession>
<dbReference type="InterPro" id="IPR003959">
    <property type="entry name" value="ATPase_AAA_core"/>
</dbReference>
<dbReference type="InterPro" id="IPR054330">
    <property type="entry name" value="Pch2-like_N"/>
</dbReference>
<evidence type="ECO:0000256" key="1">
    <source>
        <dbReference type="ARBA" id="ARBA00007271"/>
    </source>
</evidence>
<protein>
    <recommendedName>
        <fullName evidence="6">AAA+ ATPase domain-containing protein</fullName>
    </recommendedName>
</protein>
<keyword evidence="2 5" id="KW-0547">Nucleotide-binding</keyword>
<name>A0ABD6ENE0_9BILA</name>
<evidence type="ECO:0000313" key="8">
    <source>
        <dbReference type="Proteomes" id="UP001608902"/>
    </source>
</evidence>
<evidence type="ECO:0000259" key="6">
    <source>
        <dbReference type="SMART" id="SM00382"/>
    </source>
</evidence>
<evidence type="ECO:0000256" key="5">
    <source>
        <dbReference type="RuleBase" id="RU003651"/>
    </source>
</evidence>
<sequence length="431" mass="48272">MKTESYQLISSMETLSVSDGLLDSIPTIHAEIRMRKGICKDDVEKHRSSILSALYAVGEVSNWHPLSLNESKGFSHFIDHILIGTSVLPHGAVLSLTEETLPNKNLHIYRIRDYGPEAQEVSADSNSDEVTVGSQHWELPCKEFDQIWENLIFDDDVKNELLSYIYAALRLSDRGADFSILRVNRLILLHGPPGTGKTSLCKGLAQKLAIRLGDRYIRSVFVEINSHSLFSKWFSESGKLVLKMFDQIEELAEDGRTLVFVLIDEVESLSMARSGAFNRNEPADAIRAVNALLTQIDRIRRLSNVLVLTTSNISKMLDEAFIDRADLCRYIGQPSLRAVYSILLSCIHEMQRIGIVARDEVIEPPSSDGHSSLYSQRLLEISKLAVGLSGRCLRQLPVLAYSKLALDSLTINQCLSVFEKAIVQKIASKDW</sequence>
<dbReference type="InterPro" id="IPR003593">
    <property type="entry name" value="AAA+_ATPase"/>
</dbReference>
<dbReference type="Pfam" id="PF23242">
    <property type="entry name" value="AAA_lid_TRIP13_C"/>
    <property type="match status" value="1"/>
</dbReference>
<dbReference type="PRINTS" id="PR00300">
    <property type="entry name" value="CLPPROTEASEA"/>
</dbReference>
<feature type="domain" description="AAA+ ATPase" evidence="6">
    <location>
        <begin position="183"/>
        <end position="335"/>
    </location>
</feature>
<dbReference type="AlphaFoldDB" id="A0ABD6ENE0"/>
<organism evidence="7 8">
    <name type="scientific">Gnathostoma spinigerum</name>
    <dbReference type="NCBI Taxonomy" id="75299"/>
    <lineage>
        <taxon>Eukaryota</taxon>
        <taxon>Metazoa</taxon>
        <taxon>Ecdysozoa</taxon>
        <taxon>Nematoda</taxon>
        <taxon>Chromadorea</taxon>
        <taxon>Rhabditida</taxon>
        <taxon>Spirurina</taxon>
        <taxon>Gnathostomatomorpha</taxon>
        <taxon>Gnathostomatoidea</taxon>
        <taxon>Gnathostomatidae</taxon>
        <taxon>Gnathostoma</taxon>
    </lineage>
</organism>
<dbReference type="SMART" id="SM00382">
    <property type="entry name" value="AAA"/>
    <property type="match status" value="1"/>
</dbReference>
<dbReference type="InterPro" id="IPR027417">
    <property type="entry name" value="P-loop_NTPase"/>
</dbReference>
<comment type="similarity">
    <text evidence="1">Belongs to the AAA ATPase family. PCH2 subfamily.</text>
</comment>
<comment type="caution">
    <text evidence="7">The sequence shown here is derived from an EMBL/GenBank/DDBJ whole genome shotgun (WGS) entry which is preliminary data.</text>
</comment>
<dbReference type="PROSITE" id="PS00674">
    <property type="entry name" value="AAA"/>
    <property type="match status" value="1"/>
</dbReference>
<dbReference type="PANTHER" id="PTHR45991:SF1">
    <property type="entry name" value="PACHYTENE CHECKPOINT PROTEIN 2 HOMOLOG"/>
    <property type="match status" value="1"/>
</dbReference>
<evidence type="ECO:0000256" key="2">
    <source>
        <dbReference type="ARBA" id="ARBA00022741"/>
    </source>
</evidence>